<keyword evidence="2" id="KW-0813">Transport</keyword>
<proteinExistence type="predicted"/>
<keyword evidence="6" id="KW-0406">Ion transport</keyword>
<name>A0A7S1ZNA5_TRICV</name>
<sequence>MGAKQSRRASFIELGDVESNLRATMLHSSRNMVLGVVVNDRTIDELEESATQEEIDATIDLIAPMYSDQGRVIRHYRPHRAWLWRRWYGTVFQYGLKTAASFMALAAFVSFIVPLLGDPEDGDDSVGYCLRAFNLVWKYVLTLTTFILAFFLNQSYALWRDAYNLSRALQDRASDLSMLLATHSDRDGNGKYTPEAKKLNDEIASAMRFFFAMVYASETRAFRILHTDRALERMVERDVTTQEIVDALHDLSIEPADRVFAIIEWIIIKFRLARENGTLKGTPGFDGQYLSNALNLRSSYSAFGNLLSARIPLAYGHFVQIMVDVLLFSAPLACYKEMGYFSIVAVGILSIFFAGLLDLSKVMLDPLDNEDYCDGAIDLNVGVFIRESNNASVKFYKGAERLPSGWL</sequence>
<evidence type="ECO:0008006" key="10">
    <source>
        <dbReference type="Google" id="ProtNLM"/>
    </source>
</evidence>
<gene>
    <name evidence="9" type="ORF">OSIN01602_LOCUS12590</name>
</gene>
<evidence type="ECO:0000256" key="1">
    <source>
        <dbReference type="ARBA" id="ARBA00004651"/>
    </source>
</evidence>
<evidence type="ECO:0000256" key="4">
    <source>
        <dbReference type="ARBA" id="ARBA00022692"/>
    </source>
</evidence>
<dbReference type="PANTHER" id="PTHR33281">
    <property type="entry name" value="UPF0187 PROTEIN YNEE"/>
    <property type="match status" value="1"/>
</dbReference>
<dbReference type="GO" id="GO:0005254">
    <property type="term" value="F:chloride channel activity"/>
    <property type="evidence" value="ECO:0007669"/>
    <property type="project" value="InterPro"/>
</dbReference>
<dbReference type="GO" id="GO:0005886">
    <property type="term" value="C:plasma membrane"/>
    <property type="evidence" value="ECO:0007669"/>
    <property type="project" value="UniProtKB-SubCell"/>
</dbReference>
<feature type="transmembrane region" description="Helical" evidence="8">
    <location>
        <begin position="136"/>
        <end position="159"/>
    </location>
</feature>
<organism evidence="9">
    <name type="scientific">Trieres chinensis</name>
    <name type="common">Marine centric diatom</name>
    <name type="synonym">Odontella sinensis</name>
    <dbReference type="NCBI Taxonomy" id="1514140"/>
    <lineage>
        <taxon>Eukaryota</taxon>
        <taxon>Sar</taxon>
        <taxon>Stramenopiles</taxon>
        <taxon>Ochrophyta</taxon>
        <taxon>Bacillariophyta</taxon>
        <taxon>Mediophyceae</taxon>
        <taxon>Biddulphiophycidae</taxon>
        <taxon>Eupodiscales</taxon>
        <taxon>Parodontellaceae</taxon>
        <taxon>Trieres</taxon>
    </lineage>
</organism>
<keyword evidence="3" id="KW-1003">Cell membrane</keyword>
<dbReference type="AlphaFoldDB" id="A0A7S1ZNA5"/>
<keyword evidence="4 8" id="KW-0812">Transmembrane</keyword>
<feature type="transmembrane region" description="Helical" evidence="8">
    <location>
        <begin position="338"/>
        <end position="357"/>
    </location>
</feature>
<dbReference type="InterPro" id="IPR044669">
    <property type="entry name" value="YneE/VCCN1/2-like"/>
</dbReference>
<evidence type="ECO:0000256" key="2">
    <source>
        <dbReference type="ARBA" id="ARBA00022448"/>
    </source>
</evidence>
<keyword evidence="5 8" id="KW-1133">Transmembrane helix</keyword>
<feature type="transmembrane region" description="Helical" evidence="8">
    <location>
        <begin position="94"/>
        <end position="116"/>
    </location>
</feature>
<evidence type="ECO:0000313" key="9">
    <source>
        <dbReference type="EMBL" id="CAD9344456.1"/>
    </source>
</evidence>
<evidence type="ECO:0000256" key="6">
    <source>
        <dbReference type="ARBA" id="ARBA00023065"/>
    </source>
</evidence>
<comment type="subcellular location">
    <subcellularLocation>
        <location evidence="1">Cell membrane</location>
        <topology evidence="1">Multi-pass membrane protein</topology>
    </subcellularLocation>
</comment>
<evidence type="ECO:0000256" key="8">
    <source>
        <dbReference type="SAM" id="Phobius"/>
    </source>
</evidence>
<accession>A0A7S1ZNA5</accession>
<dbReference type="PANTHER" id="PTHR33281:SF19">
    <property type="entry name" value="VOLTAGE-DEPENDENT ANION CHANNEL-FORMING PROTEIN YNEE"/>
    <property type="match status" value="1"/>
</dbReference>
<evidence type="ECO:0000256" key="7">
    <source>
        <dbReference type="ARBA" id="ARBA00023136"/>
    </source>
</evidence>
<evidence type="ECO:0000256" key="3">
    <source>
        <dbReference type="ARBA" id="ARBA00022475"/>
    </source>
</evidence>
<reference evidence="9" key="1">
    <citation type="submission" date="2021-01" db="EMBL/GenBank/DDBJ databases">
        <authorList>
            <person name="Corre E."/>
            <person name="Pelletier E."/>
            <person name="Niang G."/>
            <person name="Scheremetjew M."/>
            <person name="Finn R."/>
            <person name="Kale V."/>
            <person name="Holt S."/>
            <person name="Cochrane G."/>
            <person name="Meng A."/>
            <person name="Brown T."/>
            <person name="Cohen L."/>
        </authorList>
    </citation>
    <scope>NUCLEOTIDE SEQUENCE</scope>
    <source>
        <strain evidence="9">Grunow 1884</strain>
    </source>
</reference>
<dbReference type="EMBL" id="HBGO01021900">
    <property type="protein sequence ID" value="CAD9344456.1"/>
    <property type="molecule type" value="Transcribed_RNA"/>
</dbReference>
<protein>
    <recommendedName>
        <fullName evidence="10">Bestrophin homolog</fullName>
    </recommendedName>
</protein>
<evidence type="ECO:0000256" key="5">
    <source>
        <dbReference type="ARBA" id="ARBA00022989"/>
    </source>
</evidence>
<feature type="transmembrane region" description="Helical" evidence="8">
    <location>
        <begin position="313"/>
        <end position="332"/>
    </location>
</feature>
<keyword evidence="7 8" id="KW-0472">Membrane</keyword>